<feature type="transmembrane region" description="Helical" evidence="1">
    <location>
        <begin position="7"/>
        <end position="29"/>
    </location>
</feature>
<keyword evidence="1" id="KW-1133">Transmembrane helix</keyword>
<feature type="transmembrane region" description="Helical" evidence="1">
    <location>
        <begin position="41"/>
        <end position="69"/>
    </location>
</feature>
<reference evidence="2 3" key="1">
    <citation type="submission" date="2016-03" db="EMBL/GenBank/DDBJ databases">
        <authorList>
            <consortium name="Pathogen Informatics"/>
        </authorList>
    </citation>
    <scope>NUCLEOTIDE SEQUENCE [LARGE SCALE GENOMIC DNA]</scope>
    <source>
        <strain evidence="2 3">NCTC13364</strain>
    </source>
</reference>
<dbReference type="OrthoDB" id="8690170at2"/>
<protein>
    <submittedName>
        <fullName evidence="2">Uncharacterized protein</fullName>
    </submittedName>
</protein>
<proteinExistence type="predicted"/>
<dbReference type="AlphaFoldDB" id="A0A157NV27"/>
<evidence type="ECO:0000256" key="1">
    <source>
        <dbReference type="SAM" id="Phobius"/>
    </source>
</evidence>
<dbReference type="EMBL" id="FKBS01000014">
    <property type="protein sequence ID" value="SAI24940.1"/>
    <property type="molecule type" value="Genomic_DNA"/>
</dbReference>
<dbReference type="Proteomes" id="UP000077037">
    <property type="component" value="Unassembled WGS sequence"/>
</dbReference>
<organism evidence="2 3">
    <name type="scientific">Bordetella ansorpii</name>
    <dbReference type="NCBI Taxonomy" id="288768"/>
    <lineage>
        <taxon>Bacteria</taxon>
        <taxon>Pseudomonadati</taxon>
        <taxon>Pseudomonadota</taxon>
        <taxon>Betaproteobacteria</taxon>
        <taxon>Burkholderiales</taxon>
        <taxon>Alcaligenaceae</taxon>
        <taxon>Bordetella</taxon>
    </lineage>
</organism>
<gene>
    <name evidence="2" type="ORF">SAMEA1982600_01966</name>
</gene>
<keyword evidence="1" id="KW-0472">Membrane</keyword>
<accession>A0A157NV27</accession>
<feature type="transmembrane region" description="Helical" evidence="1">
    <location>
        <begin position="122"/>
        <end position="144"/>
    </location>
</feature>
<evidence type="ECO:0000313" key="2">
    <source>
        <dbReference type="EMBL" id="SAI24940.1"/>
    </source>
</evidence>
<feature type="transmembrane region" description="Helical" evidence="1">
    <location>
        <begin position="81"/>
        <end position="102"/>
    </location>
</feature>
<keyword evidence="1" id="KW-0812">Transmembrane</keyword>
<name>A0A157NV27_9BORD</name>
<dbReference type="RefSeq" id="WP_066410963.1">
    <property type="nucleotide sequence ID" value="NZ_FKBS01000014.1"/>
</dbReference>
<evidence type="ECO:0000313" key="3">
    <source>
        <dbReference type="Proteomes" id="UP000077037"/>
    </source>
</evidence>
<sequence>MTRSILAFLAAPFWSAVFLVVFAHFIWQAPDFLGPDGQRPAWVGMALVIGLAAGSLCMALLGLPAHLALRRHGHTDRTTYVLTFMGLGLLAWLLMFLGAAFFDPFWDLRTTLTMLADTFMSHPIVPLTACLLGGLVGASFWFIARPDQGPDPLLSRTVR</sequence>